<dbReference type="EMBL" id="SPHZ02000001">
    <property type="protein sequence ID" value="KAF0932638.1"/>
    <property type="molecule type" value="Genomic_DNA"/>
</dbReference>
<keyword evidence="2" id="KW-1185">Reference proteome</keyword>
<sequence>MNNALVIFWREVSPANTAESQFKQQKSMTVMATRAISKAARNAVFVLGSRWLKPTALVLFIMKSGSSAFANLSPLEAHITNLRNTGNSVLPARIWQETNVTLQTSLPEKTSLRL</sequence>
<gene>
    <name evidence="1" type="ORF">E2562_011944</name>
</gene>
<protein>
    <submittedName>
        <fullName evidence="1">Uncharacterized protein</fullName>
    </submittedName>
</protein>
<dbReference type="Proteomes" id="UP000479710">
    <property type="component" value="Unassembled WGS sequence"/>
</dbReference>
<organism evidence="1 2">
    <name type="scientific">Oryza meyeriana var. granulata</name>
    <dbReference type="NCBI Taxonomy" id="110450"/>
    <lineage>
        <taxon>Eukaryota</taxon>
        <taxon>Viridiplantae</taxon>
        <taxon>Streptophyta</taxon>
        <taxon>Embryophyta</taxon>
        <taxon>Tracheophyta</taxon>
        <taxon>Spermatophyta</taxon>
        <taxon>Magnoliopsida</taxon>
        <taxon>Liliopsida</taxon>
        <taxon>Poales</taxon>
        <taxon>Poaceae</taxon>
        <taxon>BOP clade</taxon>
        <taxon>Oryzoideae</taxon>
        <taxon>Oryzeae</taxon>
        <taxon>Oryzinae</taxon>
        <taxon>Oryza</taxon>
        <taxon>Oryza meyeriana</taxon>
    </lineage>
</organism>
<dbReference type="AlphaFoldDB" id="A0A6G1F6T6"/>
<reference evidence="1 2" key="1">
    <citation type="submission" date="2019-11" db="EMBL/GenBank/DDBJ databases">
        <title>Whole genome sequence of Oryza granulata.</title>
        <authorList>
            <person name="Li W."/>
        </authorList>
    </citation>
    <scope>NUCLEOTIDE SEQUENCE [LARGE SCALE GENOMIC DNA]</scope>
    <source>
        <strain evidence="2">cv. Menghai</strain>
        <tissue evidence="1">Leaf</tissue>
    </source>
</reference>
<name>A0A6G1F6T6_9ORYZ</name>
<evidence type="ECO:0000313" key="1">
    <source>
        <dbReference type="EMBL" id="KAF0932638.1"/>
    </source>
</evidence>
<evidence type="ECO:0000313" key="2">
    <source>
        <dbReference type="Proteomes" id="UP000479710"/>
    </source>
</evidence>
<comment type="caution">
    <text evidence="1">The sequence shown here is derived from an EMBL/GenBank/DDBJ whole genome shotgun (WGS) entry which is preliminary data.</text>
</comment>
<proteinExistence type="predicted"/>
<accession>A0A6G1F6T6</accession>